<keyword evidence="7 9" id="KW-0472">Membrane</keyword>
<evidence type="ECO:0000313" key="11">
    <source>
        <dbReference type="EMBL" id="EKC22560.1"/>
    </source>
</evidence>
<dbReference type="Pfam" id="PF00028">
    <property type="entry name" value="Cadherin"/>
    <property type="match status" value="4"/>
</dbReference>
<dbReference type="InterPro" id="IPR015919">
    <property type="entry name" value="Cadherin-like_sf"/>
</dbReference>
<dbReference type="GO" id="GO:0005912">
    <property type="term" value="C:adherens junction"/>
    <property type="evidence" value="ECO:0007669"/>
    <property type="project" value="TreeGrafter"/>
</dbReference>
<dbReference type="FunFam" id="2.60.40.60:FF:000020">
    <property type="entry name" value="Dachsous cadherin-related 1b"/>
    <property type="match status" value="1"/>
</dbReference>
<keyword evidence="3" id="KW-0732">Signal</keyword>
<dbReference type="GO" id="GO:0016342">
    <property type="term" value="C:catenin complex"/>
    <property type="evidence" value="ECO:0007669"/>
    <property type="project" value="TreeGrafter"/>
</dbReference>
<dbReference type="PRINTS" id="PR00205">
    <property type="entry name" value="CADHERIN"/>
</dbReference>
<feature type="domain" description="Cadherin" evidence="10">
    <location>
        <begin position="229"/>
        <end position="339"/>
    </location>
</feature>
<feature type="region of interest" description="Disordered" evidence="8">
    <location>
        <begin position="672"/>
        <end position="728"/>
    </location>
</feature>
<dbReference type="GO" id="GO:0044331">
    <property type="term" value="P:cell-cell adhesion mediated by cadherin"/>
    <property type="evidence" value="ECO:0007669"/>
    <property type="project" value="TreeGrafter"/>
</dbReference>
<evidence type="ECO:0000256" key="7">
    <source>
        <dbReference type="ARBA" id="ARBA00023136"/>
    </source>
</evidence>
<sequence>MIHLIGVVDHDSCSSHQFSFSVVAEDSGSPKRMNPPINAIDMDSGDFGTEGIVFSFGEFVPGLPFTIDPKSGNITVNNSAKLDWETKKKYKLTVVVKDNLGKNGFNSNTTNVEIKVEDINDNTPSFVDPDSYTFSIPEDAEYGASVGNVTARDKDLNPTLTYSIESGANGYFLMPKKNSGNIIVGKKLDREKKSSYTLNVTVSDQKHLVSTQVVIKLTDVNDNPPKFKDSIVRITVVEESYNYNDPYPRLIYTLNATDQDEGDNKDIYYTSDSNIPRSFNLSSDGRLYLNNKLDRDILNGDSYSLRVYAVEKGGSPDKTSATVTIQVLVEDINDNSPIFYNQDGKKINNFTASVLEISPVNSIIFVPESRDIDKGPNGTKGITFALHCPVSAGRDLLDINTKSGMILVHVVDFNTQRNNSSVPPVVRTLTENLNGTTKVVDLSTIAHGDGLEYSIESITPNNTITLELEVLDVNDNPPCFRTDLKQPPCFSSSSEDSLVFGVPISARPGDFIGVIEASDPDSSSAGQVRYNITDGDASTFYINPKSGQIWLRRTVYQDRRDNYTLTVSASDQDKNEDTARITVLVVPSSGSMILTVPGMTDQIETEKQEWIQYYLNASSQCQGCGDVTFKQIPPNHLTKMSIAEIALIVIGAVLLVEMAVLIAMLLATPSSKKEEIEKQETGDADMRELQSMQTSSFSRATGNGVINPMFVKQGEDQTPHNQLGKQEA</sequence>
<evidence type="ECO:0000256" key="4">
    <source>
        <dbReference type="ARBA" id="ARBA00022737"/>
    </source>
</evidence>
<dbReference type="InParanoid" id="K1Q1B3"/>
<organism evidence="11">
    <name type="scientific">Magallana gigas</name>
    <name type="common">Pacific oyster</name>
    <name type="synonym">Crassostrea gigas</name>
    <dbReference type="NCBI Taxonomy" id="29159"/>
    <lineage>
        <taxon>Eukaryota</taxon>
        <taxon>Metazoa</taxon>
        <taxon>Spiralia</taxon>
        <taxon>Lophotrochozoa</taxon>
        <taxon>Mollusca</taxon>
        <taxon>Bivalvia</taxon>
        <taxon>Autobranchia</taxon>
        <taxon>Pteriomorphia</taxon>
        <taxon>Ostreida</taxon>
        <taxon>Ostreoidea</taxon>
        <taxon>Ostreidae</taxon>
        <taxon>Magallana</taxon>
    </lineage>
</organism>
<dbReference type="InterPro" id="IPR002126">
    <property type="entry name" value="Cadherin-like_dom"/>
</dbReference>
<dbReference type="SUPFAM" id="SSF49313">
    <property type="entry name" value="Cadherin-like"/>
    <property type="match status" value="5"/>
</dbReference>
<dbReference type="SMART" id="SM00112">
    <property type="entry name" value="CA"/>
    <property type="match status" value="5"/>
</dbReference>
<name>K1Q1B3_MAGGI</name>
<comment type="subcellular location">
    <subcellularLocation>
        <location evidence="1">Membrane</location>
        <topology evidence="1">Single-pass membrane protein</topology>
    </subcellularLocation>
</comment>
<feature type="domain" description="Cadherin" evidence="10">
    <location>
        <begin position="494"/>
        <end position="599"/>
    </location>
</feature>
<dbReference type="GO" id="GO:0007156">
    <property type="term" value="P:homophilic cell adhesion via plasma membrane adhesion molecules"/>
    <property type="evidence" value="ECO:0007669"/>
    <property type="project" value="InterPro"/>
</dbReference>
<dbReference type="GO" id="GO:0007043">
    <property type="term" value="P:cell-cell junction assembly"/>
    <property type="evidence" value="ECO:0007669"/>
    <property type="project" value="TreeGrafter"/>
</dbReference>
<feature type="compositionally biased region" description="Polar residues" evidence="8">
    <location>
        <begin position="690"/>
        <end position="701"/>
    </location>
</feature>
<keyword evidence="4" id="KW-0677">Repeat</keyword>
<evidence type="ECO:0000256" key="9">
    <source>
        <dbReference type="SAM" id="Phobius"/>
    </source>
</evidence>
<evidence type="ECO:0000256" key="5">
    <source>
        <dbReference type="ARBA" id="ARBA00022837"/>
    </source>
</evidence>
<dbReference type="GO" id="GO:0016339">
    <property type="term" value="P:calcium-dependent cell-cell adhesion via plasma membrane cell adhesion molecules"/>
    <property type="evidence" value="ECO:0007669"/>
    <property type="project" value="TreeGrafter"/>
</dbReference>
<dbReference type="EMBL" id="JH817982">
    <property type="protein sequence ID" value="EKC22560.1"/>
    <property type="molecule type" value="Genomic_DNA"/>
</dbReference>
<evidence type="ECO:0000259" key="10">
    <source>
        <dbReference type="PROSITE" id="PS50268"/>
    </source>
</evidence>
<dbReference type="GO" id="GO:0000902">
    <property type="term" value="P:cell morphogenesis"/>
    <property type="evidence" value="ECO:0007669"/>
    <property type="project" value="TreeGrafter"/>
</dbReference>
<evidence type="ECO:0000256" key="3">
    <source>
        <dbReference type="ARBA" id="ARBA00022729"/>
    </source>
</evidence>
<dbReference type="GO" id="GO:0034332">
    <property type="term" value="P:adherens junction organization"/>
    <property type="evidence" value="ECO:0007669"/>
    <property type="project" value="TreeGrafter"/>
</dbReference>
<dbReference type="PROSITE" id="PS00232">
    <property type="entry name" value="CADHERIN_1"/>
    <property type="match status" value="3"/>
</dbReference>
<dbReference type="InterPro" id="IPR020894">
    <property type="entry name" value="Cadherin_CS"/>
</dbReference>
<feature type="compositionally biased region" description="Polar residues" evidence="8">
    <location>
        <begin position="719"/>
        <end position="728"/>
    </location>
</feature>
<keyword evidence="2 9" id="KW-0812">Transmembrane</keyword>
<keyword evidence="5" id="KW-0106">Calcium</keyword>
<keyword evidence="11" id="KW-0675">Receptor</keyword>
<dbReference type="HOGENOM" id="CLU_380475_0_0_1"/>
<feature type="transmembrane region" description="Helical" evidence="9">
    <location>
        <begin position="645"/>
        <end position="668"/>
    </location>
</feature>
<dbReference type="Gene3D" id="2.60.40.60">
    <property type="entry name" value="Cadherins"/>
    <property type="match status" value="5"/>
</dbReference>
<dbReference type="GO" id="GO:0008013">
    <property type="term" value="F:beta-catenin binding"/>
    <property type="evidence" value="ECO:0007669"/>
    <property type="project" value="TreeGrafter"/>
</dbReference>
<feature type="domain" description="Cadherin" evidence="10">
    <location>
        <begin position="23"/>
        <end position="126"/>
    </location>
</feature>
<feature type="domain" description="Cadherin" evidence="10">
    <location>
        <begin position="346"/>
        <end position="480"/>
    </location>
</feature>
<evidence type="ECO:0000256" key="6">
    <source>
        <dbReference type="ARBA" id="ARBA00022989"/>
    </source>
</evidence>
<dbReference type="PANTHER" id="PTHR24027">
    <property type="entry name" value="CADHERIN-23"/>
    <property type="match status" value="1"/>
</dbReference>
<feature type="domain" description="Cadherin" evidence="10">
    <location>
        <begin position="128"/>
        <end position="227"/>
    </location>
</feature>
<dbReference type="CDD" id="cd11304">
    <property type="entry name" value="Cadherin_repeat"/>
    <property type="match status" value="4"/>
</dbReference>
<reference evidence="11" key="1">
    <citation type="journal article" date="2012" name="Nature">
        <title>The oyster genome reveals stress adaptation and complexity of shell formation.</title>
        <authorList>
            <person name="Zhang G."/>
            <person name="Fang X."/>
            <person name="Guo X."/>
            <person name="Li L."/>
            <person name="Luo R."/>
            <person name="Xu F."/>
            <person name="Yang P."/>
            <person name="Zhang L."/>
            <person name="Wang X."/>
            <person name="Qi H."/>
            <person name="Xiong Z."/>
            <person name="Que H."/>
            <person name="Xie Y."/>
            <person name="Holland P.W."/>
            <person name="Paps J."/>
            <person name="Zhu Y."/>
            <person name="Wu F."/>
            <person name="Chen Y."/>
            <person name="Wang J."/>
            <person name="Peng C."/>
            <person name="Meng J."/>
            <person name="Yang L."/>
            <person name="Liu J."/>
            <person name="Wen B."/>
            <person name="Zhang N."/>
            <person name="Huang Z."/>
            <person name="Zhu Q."/>
            <person name="Feng Y."/>
            <person name="Mount A."/>
            <person name="Hedgecock D."/>
            <person name="Xu Z."/>
            <person name="Liu Y."/>
            <person name="Domazet-Loso T."/>
            <person name="Du Y."/>
            <person name="Sun X."/>
            <person name="Zhang S."/>
            <person name="Liu B."/>
            <person name="Cheng P."/>
            <person name="Jiang X."/>
            <person name="Li J."/>
            <person name="Fan D."/>
            <person name="Wang W."/>
            <person name="Fu W."/>
            <person name="Wang T."/>
            <person name="Wang B."/>
            <person name="Zhang J."/>
            <person name="Peng Z."/>
            <person name="Li Y."/>
            <person name="Li N."/>
            <person name="Wang J."/>
            <person name="Chen M."/>
            <person name="He Y."/>
            <person name="Tan F."/>
            <person name="Song X."/>
            <person name="Zheng Q."/>
            <person name="Huang R."/>
            <person name="Yang H."/>
            <person name="Du X."/>
            <person name="Chen L."/>
            <person name="Yang M."/>
            <person name="Gaffney P.M."/>
            <person name="Wang S."/>
            <person name="Luo L."/>
            <person name="She Z."/>
            <person name="Ming Y."/>
            <person name="Huang W."/>
            <person name="Zhang S."/>
            <person name="Huang B."/>
            <person name="Zhang Y."/>
            <person name="Qu T."/>
            <person name="Ni P."/>
            <person name="Miao G."/>
            <person name="Wang J."/>
            <person name="Wang Q."/>
            <person name="Steinberg C.E."/>
            <person name="Wang H."/>
            <person name="Li N."/>
            <person name="Qian L."/>
            <person name="Zhang G."/>
            <person name="Li Y."/>
            <person name="Yang H."/>
            <person name="Liu X."/>
            <person name="Wang J."/>
            <person name="Yin Y."/>
            <person name="Wang J."/>
        </authorList>
    </citation>
    <scope>NUCLEOTIDE SEQUENCE [LARGE SCALE GENOMIC DNA]</scope>
    <source>
        <strain evidence="11">05x7-T-G4-1.051#20</strain>
    </source>
</reference>
<dbReference type="GO" id="GO:0005509">
    <property type="term" value="F:calcium ion binding"/>
    <property type="evidence" value="ECO:0007669"/>
    <property type="project" value="UniProtKB-UniRule"/>
</dbReference>
<gene>
    <name evidence="11" type="ORF">CGI_10002025</name>
</gene>
<dbReference type="PANTHER" id="PTHR24027:SF422">
    <property type="entry name" value="CADHERIN DOMAIN-CONTAINING PROTEIN"/>
    <property type="match status" value="1"/>
</dbReference>
<dbReference type="InterPro" id="IPR039808">
    <property type="entry name" value="Cadherin"/>
</dbReference>
<dbReference type="AlphaFoldDB" id="K1Q1B3"/>
<keyword evidence="6 9" id="KW-1133">Transmembrane helix</keyword>
<protein>
    <submittedName>
        <fullName evidence="11">Cadherin EGF LAG seven-pass G-type receptor 1</fullName>
    </submittedName>
</protein>
<evidence type="ECO:0000256" key="8">
    <source>
        <dbReference type="SAM" id="MobiDB-lite"/>
    </source>
</evidence>
<evidence type="ECO:0000256" key="1">
    <source>
        <dbReference type="ARBA" id="ARBA00004167"/>
    </source>
</evidence>
<dbReference type="GO" id="GO:0045296">
    <property type="term" value="F:cadherin binding"/>
    <property type="evidence" value="ECO:0007669"/>
    <property type="project" value="TreeGrafter"/>
</dbReference>
<accession>K1Q1B3</accession>
<proteinExistence type="predicted"/>
<evidence type="ECO:0000256" key="2">
    <source>
        <dbReference type="ARBA" id="ARBA00022692"/>
    </source>
</evidence>
<dbReference type="GO" id="GO:0016477">
    <property type="term" value="P:cell migration"/>
    <property type="evidence" value="ECO:0007669"/>
    <property type="project" value="TreeGrafter"/>
</dbReference>
<dbReference type="PROSITE" id="PS50268">
    <property type="entry name" value="CADHERIN_2"/>
    <property type="match status" value="5"/>
</dbReference>
<feature type="compositionally biased region" description="Basic and acidic residues" evidence="8">
    <location>
        <begin position="672"/>
        <end position="688"/>
    </location>
</feature>